<reference evidence="1 2" key="1">
    <citation type="journal article" date="2016" name="Nat. Commun.">
        <title>Thousands of microbial genomes shed light on interconnected biogeochemical processes in an aquifer system.</title>
        <authorList>
            <person name="Anantharaman K."/>
            <person name="Brown C.T."/>
            <person name="Hug L.A."/>
            <person name="Sharon I."/>
            <person name="Castelle C.J."/>
            <person name="Probst A.J."/>
            <person name="Thomas B.C."/>
            <person name="Singh A."/>
            <person name="Wilkins M.J."/>
            <person name="Karaoz U."/>
            <person name="Brodie E.L."/>
            <person name="Williams K.H."/>
            <person name="Hubbard S.S."/>
            <person name="Banfield J.F."/>
        </authorList>
    </citation>
    <scope>NUCLEOTIDE SEQUENCE [LARGE SCALE GENOMIC DNA]</scope>
</reference>
<evidence type="ECO:0000313" key="1">
    <source>
        <dbReference type="EMBL" id="OHA02907.1"/>
    </source>
</evidence>
<dbReference type="EMBL" id="MHQN01000028">
    <property type="protein sequence ID" value="OHA02907.1"/>
    <property type="molecule type" value="Genomic_DNA"/>
</dbReference>
<organism evidence="1 2">
    <name type="scientific">Candidatus Sungbacteria bacterium RIFCSPHIGHO2_02_FULL_53_17</name>
    <dbReference type="NCBI Taxonomy" id="1802275"/>
    <lineage>
        <taxon>Bacteria</taxon>
        <taxon>Candidatus Sungiibacteriota</taxon>
    </lineage>
</organism>
<comment type="caution">
    <text evidence="1">The sequence shown here is derived from an EMBL/GenBank/DDBJ whole genome shotgun (WGS) entry which is preliminary data.</text>
</comment>
<dbReference type="Proteomes" id="UP000177177">
    <property type="component" value="Unassembled WGS sequence"/>
</dbReference>
<accession>A0A1G2KTY6</accession>
<evidence type="ECO:0000313" key="2">
    <source>
        <dbReference type="Proteomes" id="UP000177177"/>
    </source>
</evidence>
<name>A0A1G2KTY6_9BACT</name>
<dbReference type="AlphaFoldDB" id="A0A1G2KTY6"/>
<proteinExistence type="predicted"/>
<sequence length="83" mass="10009">MDTLTIPKKLTKHGDLVVIPRREYEEFSHWKKAAKVRTDEQWFWMPEWQRKEREADEDIRAGRIIGPFSDHKKFLAALKSKKK</sequence>
<protein>
    <recommendedName>
        <fullName evidence="3">SpoVT-AbrB domain-containing protein</fullName>
    </recommendedName>
</protein>
<gene>
    <name evidence="1" type="ORF">A3C92_01590</name>
</gene>
<evidence type="ECO:0008006" key="3">
    <source>
        <dbReference type="Google" id="ProtNLM"/>
    </source>
</evidence>